<proteinExistence type="predicted"/>
<evidence type="ECO:0008006" key="3">
    <source>
        <dbReference type="Google" id="ProtNLM"/>
    </source>
</evidence>
<name>A0A6G3ZZP3_9BACL</name>
<feature type="compositionally biased region" description="Basic and acidic residues" evidence="1">
    <location>
        <begin position="74"/>
        <end position="84"/>
    </location>
</feature>
<dbReference type="EMBL" id="JAAIKC010000005">
    <property type="protein sequence ID" value="NEW07518.1"/>
    <property type="molecule type" value="Genomic_DNA"/>
</dbReference>
<feature type="compositionally biased region" description="Basic and acidic residues" evidence="1">
    <location>
        <begin position="52"/>
        <end position="61"/>
    </location>
</feature>
<reference evidence="2" key="1">
    <citation type="submission" date="2020-02" db="EMBL/GenBank/DDBJ databases">
        <authorList>
            <person name="Shen X.-R."/>
            <person name="Zhang Y.-X."/>
        </authorList>
    </citation>
    <scope>NUCLEOTIDE SEQUENCE</scope>
    <source>
        <strain evidence="2">SYP-B3998</strain>
    </source>
</reference>
<comment type="caution">
    <text evidence="2">The sequence shown here is derived from an EMBL/GenBank/DDBJ whole genome shotgun (WGS) entry which is preliminary data.</text>
</comment>
<feature type="compositionally biased region" description="Low complexity" evidence="1">
    <location>
        <begin position="37"/>
        <end position="51"/>
    </location>
</feature>
<evidence type="ECO:0000313" key="2">
    <source>
        <dbReference type="EMBL" id="NEW07518.1"/>
    </source>
</evidence>
<sequence>MTIQDSSLQSQNPVSSAQNSVGNVHYAVSHALSHPTEQTIQEAQNAIAQAERAMEQAKSHSDQPAVQQAQQELEQERSRFQSLQ</sequence>
<protein>
    <recommendedName>
        <fullName evidence="3">DUF3813 domain-containing protein</fullName>
    </recommendedName>
</protein>
<accession>A0A6G3ZZP3</accession>
<dbReference type="AlphaFoldDB" id="A0A6G3ZZP3"/>
<feature type="region of interest" description="Disordered" evidence="1">
    <location>
        <begin position="1"/>
        <end position="84"/>
    </location>
</feature>
<gene>
    <name evidence="2" type="ORF">GK047_16045</name>
</gene>
<dbReference type="RefSeq" id="WP_163948613.1">
    <property type="nucleotide sequence ID" value="NZ_JAAIKC010000005.1"/>
</dbReference>
<evidence type="ECO:0000256" key="1">
    <source>
        <dbReference type="SAM" id="MobiDB-lite"/>
    </source>
</evidence>
<organism evidence="2">
    <name type="scientific">Paenibacillus sp. SYP-B3998</name>
    <dbReference type="NCBI Taxonomy" id="2678564"/>
    <lineage>
        <taxon>Bacteria</taxon>
        <taxon>Bacillati</taxon>
        <taxon>Bacillota</taxon>
        <taxon>Bacilli</taxon>
        <taxon>Bacillales</taxon>
        <taxon>Paenibacillaceae</taxon>
        <taxon>Paenibacillus</taxon>
    </lineage>
</organism>
<feature type="compositionally biased region" description="Polar residues" evidence="1">
    <location>
        <begin position="1"/>
        <end position="22"/>
    </location>
</feature>